<name>A0A9Q1C2A6_HOLLE</name>
<feature type="domain" description="C3H1-type" evidence="11">
    <location>
        <begin position="87"/>
        <end position="116"/>
    </location>
</feature>
<feature type="region of interest" description="Disordered" evidence="9">
    <location>
        <begin position="171"/>
        <end position="203"/>
    </location>
</feature>
<dbReference type="Gene3D" id="3.30.40.10">
    <property type="entry name" value="Zinc/RING finger domain, C3HC4 (zinc finger)"/>
    <property type="match status" value="1"/>
</dbReference>
<evidence type="ECO:0000256" key="9">
    <source>
        <dbReference type="SAM" id="MobiDB-lite"/>
    </source>
</evidence>
<dbReference type="InterPro" id="IPR000571">
    <property type="entry name" value="Znf_CCCH"/>
</dbReference>
<dbReference type="Pfam" id="PF00642">
    <property type="entry name" value="zf-CCCH"/>
    <property type="match status" value="1"/>
</dbReference>
<feature type="compositionally biased region" description="Low complexity" evidence="9">
    <location>
        <begin position="513"/>
        <end position="528"/>
    </location>
</feature>
<evidence type="ECO:0000313" key="13">
    <source>
        <dbReference type="Proteomes" id="UP001152320"/>
    </source>
</evidence>
<keyword evidence="6 8" id="KW-0863">Zinc-finger</keyword>
<protein>
    <submittedName>
        <fullName evidence="12">RING finger protein unkempt-like</fullName>
    </submittedName>
</protein>
<dbReference type="GO" id="GO:0005737">
    <property type="term" value="C:cytoplasm"/>
    <property type="evidence" value="ECO:0007669"/>
    <property type="project" value="UniProtKB-SubCell"/>
</dbReference>
<evidence type="ECO:0000259" key="10">
    <source>
        <dbReference type="PROSITE" id="PS50089"/>
    </source>
</evidence>
<organism evidence="12 13">
    <name type="scientific">Holothuria leucospilota</name>
    <name type="common">Black long sea cucumber</name>
    <name type="synonym">Mertensiothuria leucospilota</name>
    <dbReference type="NCBI Taxonomy" id="206669"/>
    <lineage>
        <taxon>Eukaryota</taxon>
        <taxon>Metazoa</taxon>
        <taxon>Echinodermata</taxon>
        <taxon>Eleutherozoa</taxon>
        <taxon>Echinozoa</taxon>
        <taxon>Holothuroidea</taxon>
        <taxon>Aspidochirotacea</taxon>
        <taxon>Aspidochirotida</taxon>
        <taxon>Holothuriidae</taxon>
        <taxon>Holothuria</taxon>
    </lineage>
</organism>
<evidence type="ECO:0000256" key="6">
    <source>
        <dbReference type="ARBA" id="ARBA00022771"/>
    </source>
</evidence>
<comment type="caution">
    <text evidence="12">The sequence shown here is derived from an EMBL/GenBank/DDBJ whole genome shotgun (WGS) entry which is preliminary data.</text>
</comment>
<dbReference type="InterPro" id="IPR040594">
    <property type="entry name" value="UNK_Znf_1"/>
</dbReference>
<evidence type="ECO:0000256" key="3">
    <source>
        <dbReference type="ARBA" id="ARBA00022490"/>
    </source>
</evidence>
<dbReference type="PANTHER" id="PTHR14493:SF50">
    <property type="entry name" value="RING FINGER PROTEIN UNKEMPT"/>
    <property type="match status" value="1"/>
</dbReference>
<dbReference type="Pfam" id="PF13920">
    <property type="entry name" value="zf-C3HC4_3"/>
    <property type="match status" value="1"/>
</dbReference>
<proteinExistence type="inferred from homology"/>
<evidence type="ECO:0000256" key="4">
    <source>
        <dbReference type="ARBA" id="ARBA00022723"/>
    </source>
</evidence>
<dbReference type="InterPro" id="IPR057295">
    <property type="entry name" value="UNK_Znf_4"/>
</dbReference>
<evidence type="ECO:0000256" key="1">
    <source>
        <dbReference type="ARBA" id="ARBA00004496"/>
    </source>
</evidence>
<feature type="zinc finger region" description="C3H1-type" evidence="8">
    <location>
        <begin position="127"/>
        <end position="157"/>
    </location>
</feature>
<keyword evidence="13" id="KW-1185">Reference proteome</keyword>
<feature type="compositionally biased region" description="Low complexity" evidence="9">
    <location>
        <begin position="402"/>
        <end position="418"/>
    </location>
</feature>
<keyword evidence="3" id="KW-0963">Cytoplasm</keyword>
<evidence type="ECO:0000256" key="8">
    <source>
        <dbReference type="PROSITE-ProRule" id="PRU00723"/>
    </source>
</evidence>
<dbReference type="InterPro" id="IPR045234">
    <property type="entry name" value="Unkempt-like"/>
</dbReference>
<dbReference type="OrthoDB" id="20534at2759"/>
<sequence length="817" mass="90773">MQMYISRAQAKSKMPSEQVRNSASNAVVTPVEKPFHYTYLKEFRTQQCQDFLQHKCPNHRPFTCFHWHFLNQRRRRPIRKRDGTFNYSPDVYCTKYDDTTGMCPDGDDCQYLHRNTGDTERRYHLRYYKTGTCVHETDTRGHCVKNGPHCAFAHGPHDLRQPVYDIREMSAQTKSPTPVPETTTSNGDSIAGASSPSLGSTSDKDKAISVIVDDPQWNDTIFVLANYKTEQCKRPPRLCRQGYACPQYHNARDRRRSPMVYRYRSTPCPNVKHGDEWGEISNCEQEDMCQYCHTRTEQQFHPEIYKSTKCNDMQQTGYCPRGPFCAFAHVEQEMSSQRDFTQELGNLATSSTRTVTMPGSSNVTTLGQHIGLLAGNENQHLQQTTGFQNPSSGLGPIGKPRSNSASSSYSSESSHLSSTYPKNVTSSSISDNKEETTNSVFSHGTSLGQIMMQTTQGQGSSSYGTNSGMSASAMPFYPPSDTVGSVIGNALDDLNLEDFDVSALDRELDNDNSSVGSSGASVSQMVSGRGIPSTTAPVNIPGGGTTSVGMNHKSSVPESPASPLSQLPPAFVPQHIQQQQQQQQQIEQAAAAFMSRPNTTPLSSLRLGSILEPLSQPPGSPGSGSGRSQHNLMSPGRSHNPGPEGDHQRLQEEVQTLRNKLQTWEESWHQAKQACDAWKQEASDWAKKAEILAQEKQASIQSKEEAVQECLALKQEVDGLTEGSHLHVLNKVSKLQTLPLSKLRQLQTQLRTDLEKLEKVIHVREFLCCLVCRSSERNVAVLPCYHVVFCSTCASSQTECPTCHQKIMNRTKVVIPF</sequence>
<feature type="compositionally biased region" description="Low complexity" evidence="9">
    <location>
        <begin position="557"/>
        <end position="568"/>
    </location>
</feature>
<feature type="region of interest" description="Disordered" evidence="9">
    <location>
        <begin position="610"/>
        <end position="649"/>
    </location>
</feature>
<dbReference type="SMART" id="SM00356">
    <property type="entry name" value="ZnF_C3H1"/>
    <property type="match status" value="5"/>
</dbReference>
<dbReference type="Pfam" id="PF25427">
    <property type="entry name" value="zf-CCCH_UNK"/>
    <property type="match status" value="1"/>
</dbReference>
<dbReference type="AlphaFoldDB" id="A0A9Q1C2A6"/>
<dbReference type="SUPFAM" id="SSF57850">
    <property type="entry name" value="RING/U-box"/>
    <property type="match status" value="1"/>
</dbReference>
<dbReference type="EMBL" id="JAIZAY010000008">
    <property type="protein sequence ID" value="KAJ8037135.1"/>
    <property type="molecule type" value="Genomic_DNA"/>
</dbReference>
<gene>
    <name evidence="12" type="ORF">HOLleu_17880</name>
</gene>
<dbReference type="InterPro" id="IPR013083">
    <property type="entry name" value="Znf_RING/FYVE/PHD"/>
</dbReference>
<evidence type="ECO:0000259" key="11">
    <source>
        <dbReference type="PROSITE" id="PS50103"/>
    </source>
</evidence>
<dbReference type="GO" id="GO:0008270">
    <property type="term" value="F:zinc ion binding"/>
    <property type="evidence" value="ECO:0007669"/>
    <property type="project" value="UniProtKB-KW"/>
</dbReference>
<dbReference type="PROSITE" id="PS50089">
    <property type="entry name" value="ZF_RING_2"/>
    <property type="match status" value="1"/>
</dbReference>
<dbReference type="SUPFAM" id="SSF90229">
    <property type="entry name" value="CCCH zinc finger"/>
    <property type="match status" value="1"/>
</dbReference>
<accession>A0A9Q1C2A6</accession>
<keyword evidence="5" id="KW-0677">Repeat</keyword>
<keyword evidence="7 8" id="KW-0862">Zinc</keyword>
<dbReference type="SMART" id="SM00184">
    <property type="entry name" value="RING"/>
    <property type="match status" value="1"/>
</dbReference>
<feature type="compositionally biased region" description="Polar residues" evidence="9">
    <location>
        <begin position="547"/>
        <end position="556"/>
    </location>
</feature>
<feature type="compositionally biased region" description="Polar residues" evidence="9">
    <location>
        <begin position="383"/>
        <end position="392"/>
    </location>
</feature>
<comment type="subcellular location">
    <subcellularLocation>
        <location evidence="1">Cytoplasm</location>
    </subcellularLocation>
</comment>
<feature type="region of interest" description="Disordered" evidence="9">
    <location>
        <begin position="508"/>
        <end position="568"/>
    </location>
</feature>
<feature type="compositionally biased region" description="Polar residues" evidence="9">
    <location>
        <begin position="171"/>
        <end position="201"/>
    </location>
</feature>
<dbReference type="PANTHER" id="PTHR14493">
    <property type="entry name" value="UNKEMPT FAMILY MEMBER"/>
    <property type="match status" value="1"/>
</dbReference>
<dbReference type="Pfam" id="PF23035">
    <property type="entry name" value="zf-CCCH_UNK-like_4th"/>
    <property type="match status" value="1"/>
</dbReference>
<dbReference type="Gene3D" id="4.10.1000.10">
    <property type="entry name" value="Zinc finger, CCCH-type"/>
    <property type="match status" value="2"/>
</dbReference>
<feature type="zinc finger region" description="C3H1-type" evidence="8">
    <location>
        <begin position="87"/>
        <end position="116"/>
    </location>
</feature>
<dbReference type="InterPro" id="IPR057296">
    <property type="entry name" value="UNK_Znf_5"/>
</dbReference>
<feature type="domain" description="C3H1-type" evidence="11">
    <location>
        <begin position="127"/>
        <end position="157"/>
    </location>
</feature>
<dbReference type="Pfam" id="PF23261">
    <property type="entry name" value="zf-CCCH_11"/>
    <property type="match status" value="1"/>
</dbReference>
<keyword evidence="4 8" id="KW-0479">Metal-binding</keyword>
<feature type="domain" description="RING-type" evidence="10">
    <location>
        <begin position="769"/>
        <end position="804"/>
    </location>
</feature>
<reference evidence="12" key="1">
    <citation type="submission" date="2021-10" db="EMBL/GenBank/DDBJ databases">
        <title>Tropical sea cucumber genome reveals ecological adaptation and Cuvierian tubules defense mechanism.</title>
        <authorList>
            <person name="Chen T."/>
        </authorList>
    </citation>
    <scope>NUCLEOTIDE SEQUENCE</scope>
    <source>
        <strain evidence="12">Nanhai2018</strain>
        <tissue evidence="12">Muscle</tissue>
    </source>
</reference>
<dbReference type="PROSITE" id="PS50103">
    <property type="entry name" value="ZF_C3H1"/>
    <property type="match status" value="3"/>
</dbReference>
<evidence type="ECO:0000313" key="12">
    <source>
        <dbReference type="EMBL" id="KAJ8037135.1"/>
    </source>
</evidence>
<dbReference type="InterPro" id="IPR001841">
    <property type="entry name" value="Znf_RING"/>
</dbReference>
<evidence type="ECO:0000256" key="7">
    <source>
        <dbReference type="ARBA" id="ARBA00022833"/>
    </source>
</evidence>
<dbReference type="Pfam" id="PF18384">
    <property type="entry name" value="zf_CCCH_5"/>
    <property type="match status" value="1"/>
</dbReference>
<feature type="domain" description="C3H1-type" evidence="11">
    <location>
        <begin position="304"/>
        <end position="332"/>
    </location>
</feature>
<feature type="zinc finger region" description="C3H1-type" evidence="8">
    <location>
        <begin position="304"/>
        <end position="332"/>
    </location>
</feature>
<feature type="region of interest" description="Disordered" evidence="9">
    <location>
        <begin position="383"/>
        <end position="440"/>
    </location>
</feature>
<evidence type="ECO:0000256" key="5">
    <source>
        <dbReference type="ARBA" id="ARBA00022737"/>
    </source>
</evidence>
<dbReference type="Proteomes" id="UP001152320">
    <property type="component" value="Chromosome 8"/>
</dbReference>
<evidence type="ECO:0000256" key="2">
    <source>
        <dbReference type="ARBA" id="ARBA00008808"/>
    </source>
</evidence>
<dbReference type="InterPro" id="IPR036855">
    <property type="entry name" value="Znf_CCCH_sf"/>
</dbReference>
<comment type="similarity">
    <text evidence="2">Belongs to the unkempt family.</text>
</comment>
<feature type="compositionally biased region" description="Polar residues" evidence="9">
    <location>
        <begin position="419"/>
        <end position="430"/>
    </location>
</feature>